<dbReference type="EMBL" id="CP012029">
    <property type="protein sequence ID" value="ALO27598.1"/>
    <property type="molecule type" value="Genomic_DNA"/>
</dbReference>
<dbReference type="RefSeq" id="WP_002730123.1">
    <property type="nucleotide sequence ID" value="NZ_CP186612.1"/>
</dbReference>
<reference evidence="1 2" key="1">
    <citation type="journal article" date="2015" name="PLoS Negl. Trop. Dis.">
        <title>Distribution of Plasmids in Distinct Leptospira Pathogenic Species.</title>
        <authorList>
            <person name="Wang Y."/>
            <person name="Zhuang X."/>
            <person name="Zhong Y."/>
            <person name="Zhang C."/>
            <person name="Zhang Y."/>
            <person name="Zeng L."/>
            <person name="Zhu Y."/>
            <person name="He P."/>
            <person name="Dong K."/>
            <person name="Pal U."/>
            <person name="Guo X."/>
            <person name="Qin J."/>
        </authorList>
    </citation>
    <scope>NUCLEOTIDE SEQUENCE [LARGE SCALE GENOMIC DNA]</scope>
    <source>
        <strain evidence="1 2">56604</strain>
    </source>
</reference>
<dbReference type="Proteomes" id="UP000058857">
    <property type="component" value="Chromosome 1"/>
</dbReference>
<proteinExistence type="predicted"/>
<evidence type="ECO:0000313" key="2">
    <source>
        <dbReference type="Proteomes" id="UP000058857"/>
    </source>
</evidence>
<gene>
    <name evidence="1" type="ORF">LBBP_03404</name>
</gene>
<evidence type="ECO:0000313" key="1">
    <source>
        <dbReference type="EMBL" id="ALO27598.1"/>
    </source>
</evidence>
<protein>
    <submittedName>
        <fullName evidence="1">Uncharacterized protein</fullName>
    </submittedName>
</protein>
<dbReference type="AlphaFoldDB" id="A0A0S2IVA3"/>
<sequence length="49" mass="5536">MKVGFISARVPTIIGFYKKILSYQKEQRIVTSVLVGNRQTDTFSSVSEL</sequence>
<accession>A0A0S2IVA3</accession>
<name>A0A0S2IVA3_LEPBO</name>
<organism evidence="1">
    <name type="scientific">Leptospira borgpetersenii serovar Ballum</name>
    <dbReference type="NCBI Taxonomy" id="280505"/>
    <lineage>
        <taxon>Bacteria</taxon>
        <taxon>Pseudomonadati</taxon>
        <taxon>Spirochaetota</taxon>
        <taxon>Spirochaetia</taxon>
        <taxon>Leptospirales</taxon>
        <taxon>Leptospiraceae</taxon>
        <taxon>Leptospira</taxon>
    </lineage>
</organism>